<feature type="region of interest" description="Disordered" evidence="4">
    <location>
        <begin position="155"/>
        <end position="180"/>
    </location>
</feature>
<evidence type="ECO:0000313" key="5">
    <source>
        <dbReference type="EMBL" id="PSW03398.1"/>
    </source>
</evidence>
<evidence type="ECO:0000313" key="6">
    <source>
        <dbReference type="Proteomes" id="UP000240904"/>
    </source>
</evidence>
<evidence type="ECO:0000256" key="3">
    <source>
        <dbReference type="HAMAP-Rule" id="MF_01058"/>
    </source>
</evidence>
<comment type="caution">
    <text evidence="5">The sequence shown here is derived from an EMBL/GenBank/DDBJ whole genome shotgun (WGS) entry which is preliminary data.</text>
</comment>
<evidence type="ECO:0000256" key="2">
    <source>
        <dbReference type="ARBA" id="ARBA00022517"/>
    </source>
</evidence>
<keyword evidence="2 3" id="KW-0690">Ribosome biogenesis</keyword>
<protein>
    <recommendedName>
        <fullName evidence="3">Der GTPase-activating protein YihI</fullName>
    </recommendedName>
</protein>
<feature type="compositionally biased region" description="Basic residues" evidence="4">
    <location>
        <begin position="34"/>
        <end position="46"/>
    </location>
</feature>
<dbReference type="EMBL" id="PYMC01000016">
    <property type="protein sequence ID" value="PSW03398.1"/>
    <property type="molecule type" value="Genomic_DNA"/>
</dbReference>
<feature type="compositionally biased region" description="Acidic residues" evidence="4">
    <location>
        <begin position="164"/>
        <end position="180"/>
    </location>
</feature>
<dbReference type="OrthoDB" id="5677577at2"/>
<dbReference type="Pfam" id="PF04220">
    <property type="entry name" value="YihI"/>
    <property type="match status" value="1"/>
</dbReference>
<evidence type="ECO:0000256" key="4">
    <source>
        <dbReference type="SAM" id="MobiDB-lite"/>
    </source>
</evidence>
<dbReference type="NCBIfam" id="NF003560">
    <property type="entry name" value="PRK05244.1-1"/>
    <property type="match status" value="1"/>
</dbReference>
<sequence>MTRKKRSRTVGSEGPAVYREKSTSQIDIEARKSQKEKKRKGLKSGSRHSAGQDSANRANGQKKDPRLGSKKPVPLVVDAKPTTKKERRLSAEQELAMLENDAQLMVLLDRIDAGEKLGSGLQKQVDQKLDRIEHLMGRLGLLEEETPDVIEEAPVRKGARTDEDLLDQFENMDLDSFDKE</sequence>
<proteinExistence type="inferred from homology"/>
<comment type="function">
    <text evidence="3">A GTPase-activating protein (GAP) that modifies Der/EngA GTPase function. May play a role in ribosome biogenesis.</text>
</comment>
<dbReference type="AlphaFoldDB" id="A0A2T3MTX3"/>
<gene>
    <name evidence="3" type="primary">yihI</name>
    <name evidence="5" type="ORF">C9I89_18040</name>
</gene>
<name>A0A2T3MTX3_9GAMM</name>
<dbReference type="HAMAP" id="MF_01058">
    <property type="entry name" value="GAP_YihI"/>
    <property type="match status" value="1"/>
</dbReference>
<dbReference type="GO" id="GO:0005096">
    <property type="term" value="F:GTPase activator activity"/>
    <property type="evidence" value="ECO:0007669"/>
    <property type="project" value="UniProtKB-KW"/>
</dbReference>
<feature type="compositionally biased region" description="Polar residues" evidence="4">
    <location>
        <begin position="47"/>
        <end position="59"/>
    </location>
</feature>
<accession>A0A2T3MTX3</accession>
<dbReference type="RefSeq" id="WP_107284718.1">
    <property type="nucleotide sequence ID" value="NZ_PYMC01000016.1"/>
</dbReference>
<keyword evidence="6" id="KW-1185">Reference proteome</keyword>
<comment type="subunit">
    <text evidence="3">Interacts with Der.</text>
</comment>
<dbReference type="GO" id="GO:0042254">
    <property type="term" value="P:ribosome biogenesis"/>
    <property type="evidence" value="ECO:0007669"/>
    <property type="project" value="UniProtKB-KW"/>
</dbReference>
<organism evidence="5 6">
    <name type="scientific">Photobacterium lipolyticum</name>
    <dbReference type="NCBI Taxonomy" id="266810"/>
    <lineage>
        <taxon>Bacteria</taxon>
        <taxon>Pseudomonadati</taxon>
        <taxon>Pseudomonadota</taxon>
        <taxon>Gammaproteobacteria</taxon>
        <taxon>Vibrionales</taxon>
        <taxon>Vibrionaceae</taxon>
        <taxon>Photobacterium</taxon>
    </lineage>
</organism>
<comment type="similarity">
    <text evidence="3">Belongs to the YihI family.</text>
</comment>
<keyword evidence="1 3" id="KW-0343">GTPase activation</keyword>
<evidence type="ECO:0000256" key="1">
    <source>
        <dbReference type="ARBA" id="ARBA00022468"/>
    </source>
</evidence>
<dbReference type="Proteomes" id="UP000240904">
    <property type="component" value="Unassembled WGS sequence"/>
</dbReference>
<feature type="region of interest" description="Disordered" evidence="4">
    <location>
        <begin position="1"/>
        <end position="88"/>
    </location>
</feature>
<feature type="compositionally biased region" description="Basic and acidic residues" evidence="4">
    <location>
        <begin position="18"/>
        <end position="33"/>
    </location>
</feature>
<reference evidence="5 6" key="1">
    <citation type="submission" date="2018-03" db="EMBL/GenBank/DDBJ databases">
        <title>Whole genome sequencing of Histamine producing bacteria.</title>
        <authorList>
            <person name="Butler K."/>
        </authorList>
    </citation>
    <scope>NUCLEOTIDE SEQUENCE [LARGE SCALE GENOMIC DNA]</scope>
    <source>
        <strain evidence="5 6">DSM 16190</strain>
    </source>
</reference>
<dbReference type="InterPro" id="IPR007336">
    <property type="entry name" value="YihI"/>
</dbReference>